<dbReference type="EMBL" id="JBEDUW010000004">
    <property type="protein sequence ID" value="KAK9931996.1"/>
    <property type="molecule type" value="Genomic_DNA"/>
</dbReference>
<protein>
    <submittedName>
        <fullName evidence="2">Uncharacterized protein</fullName>
    </submittedName>
</protein>
<comment type="caution">
    <text evidence="2">The sequence shown here is derived from an EMBL/GenBank/DDBJ whole genome shotgun (WGS) entry which is preliminary data.</text>
</comment>
<organism evidence="2 3">
    <name type="scientific">Rubus argutus</name>
    <name type="common">Southern blackberry</name>
    <dbReference type="NCBI Taxonomy" id="59490"/>
    <lineage>
        <taxon>Eukaryota</taxon>
        <taxon>Viridiplantae</taxon>
        <taxon>Streptophyta</taxon>
        <taxon>Embryophyta</taxon>
        <taxon>Tracheophyta</taxon>
        <taxon>Spermatophyta</taxon>
        <taxon>Magnoliopsida</taxon>
        <taxon>eudicotyledons</taxon>
        <taxon>Gunneridae</taxon>
        <taxon>Pentapetalae</taxon>
        <taxon>rosids</taxon>
        <taxon>fabids</taxon>
        <taxon>Rosales</taxon>
        <taxon>Rosaceae</taxon>
        <taxon>Rosoideae</taxon>
        <taxon>Rosoideae incertae sedis</taxon>
        <taxon>Rubus</taxon>
    </lineage>
</organism>
<evidence type="ECO:0000313" key="2">
    <source>
        <dbReference type="EMBL" id="KAK9931996.1"/>
    </source>
</evidence>
<keyword evidence="3" id="KW-1185">Reference proteome</keyword>
<feature type="region of interest" description="Disordered" evidence="1">
    <location>
        <begin position="21"/>
        <end position="49"/>
    </location>
</feature>
<proteinExistence type="predicted"/>
<name>A0AAW1X4V2_RUBAR</name>
<accession>A0AAW1X4V2</accession>
<evidence type="ECO:0000313" key="3">
    <source>
        <dbReference type="Proteomes" id="UP001457282"/>
    </source>
</evidence>
<feature type="compositionally biased region" description="Pro residues" evidence="1">
    <location>
        <begin position="32"/>
        <end position="42"/>
    </location>
</feature>
<gene>
    <name evidence="2" type="ORF">M0R45_019247</name>
</gene>
<dbReference type="AlphaFoldDB" id="A0AAW1X4V2"/>
<reference evidence="2 3" key="1">
    <citation type="journal article" date="2023" name="G3 (Bethesda)">
        <title>A chromosome-length genome assembly and annotation of blackberry (Rubus argutus, cv. 'Hillquist').</title>
        <authorList>
            <person name="Bruna T."/>
            <person name="Aryal R."/>
            <person name="Dudchenko O."/>
            <person name="Sargent D.J."/>
            <person name="Mead D."/>
            <person name="Buti M."/>
            <person name="Cavallini A."/>
            <person name="Hytonen T."/>
            <person name="Andres J."/>
            <person name="Pham M."/>
            <person name="Weisz D."/>
            <person name="Mascagni F."/>
            <person name="Usai G."/>
            <person name="Natali L."/>
            <person name="Bassil N."/>
            <person name="Fernandez G.E."/>
            <person name="Lomsadze A."/>
            <person name="Armour M."/>
            <person name="Olukolu B."/>
            <person name="Poorten T."/>
            <person name="Britton C."/>
            <person name="Davik J."/>
            <person name="Ashrafi H."/>
            <person name="Aiden E.L."/>
            <person name="Borodovsky M."/>
            <person name="Worthington M."/>
        </authorList>
    </citation>
    <scope>NUCLEOTIDE SEQUENCE [LARGE SCALE GENOMIC DNA]</scope>
    <source>
        <strain evidence="2">PI 553951</strain>
    </source>
</reference>
<sequence length="187" mass="19564">MSGPCLHHNQIRQSARISITAASQANKHRTAPPCPVPTPPPRTQAAPSSARALCPRASCSLHATVDPSVVSALPTPLLQPVLSSNPPSKPASISCSQQTGTAIHSLPTVQFSPQHRCNQTGDPSSSRRLPALPVLCPCPSQNRVSCRPDRTVLSLNPCSTITTPSSRHRPSKPLPLPLQGAAIIAAS</sequence>
<evidence type="ECO:0000256" key="1">
    <source>
        <dbReference type="SAM" id="MobiDB-lite"/>
    </source>
</evidence>
<dbReference type="Proteomes" id="UP001457282">
    <property type="component" value="Unassembled WGS sequence"/>
</dbReference>